<dbReference type="PANTHER" id="PTHR30386:SF17">
    <property type="entry name" value="ALKALINE PROTEASE SECRETION PROTEIN APRE"/>
    <property type="match status" value="1"/>
</dbReference>
<feature type="domain" description="AprE-like long alpha-helical hairpin" evidence="11">
    <location>
        <begin position="136"/>
        <end position="326"/>
    </location>
</feature>
<dbReference type="AlphaFoldDB" id="A0A939J839"/>
<comment type="caution">
    <text evidence="13">The sequence shown here is derived from an EMBL/GenBank/DDBJ whole genome shotgun (WGS) entry which is preliminary data.</text>
</comment>
<feature type="domain" description="AprE-like beta-barrel" evidence="12">
    <location>
        <begin position="368"/>
        <end position="458"/>
    </location>
</feature>
<evidence type="ECO:0000256" key="8">
    <source>
        <dbReference type="ARBA" id="ARBA00023136"/>
    </source>
</evidence>
<evidence type="ECO:0000256" key="7">
    <source>
        <dbReference type="ARBA" id="ARBA00022989"/>
    </source>
</evidence>
<keyword evidence="4 9" id="KW-1003">Cell membrane</keyword>
<dbReference type="Gene3D" id="1.10.287.470">
    <property type="entry name" value="Helix hairpin bin"/>
    <property type="match status" value="1"/>
</dbReference>
<keyword evidence="5 9" id="KW-0997">Cell inner membrane</keyword>
<name>A0A939J839_9HYPH</name>
<keyword evidence="6 9" id="KW-0812">Transmembrane</keyword>
<protein>
    <recommendedName>
        <fullName evidence="9">Membrane fusion protein (MFP) family protein</fullName>
    </recommendedName>
</protein>
<dbReference type="RefSeq" id="WP_206942957.1">
    <property type="nucleotide sequence ID" value="NZ_JAFLNF010000007.1"/>
</dbReference>
<accession>A0A939J839</accession>
<evidence type="ECO:0000256" key="1">
    <source>
        <dbReference type="ARBA" id="ARBA00004377"/>
    </source>
</evidence>
<dbReference type="Pfam" id="PF25994">
    <property type="entry name" value="HH_AprE"/>
    <property type="match status" value="1"/>
</dbReference>
<evidence type="ECO:0000259" key="11">
    <source>
        <dbReference type="Pfam" id="PF25994"/>
    </source>
</evidence>
<dbReference type="InterPro" id="IPR050739">
    <property type="entry name" value="MFP"/>
</dbReference>
<dbReference type="Gene3D" id="2.40.50.100">
    <property type="match status" value="1"/>
</dbReference>
<dbReference type="GO" id="GO:0005886">
    <property type="term" value="C:plasma membrane"/>
    <property type="evidence" value="ECO:0007669"/>
    <property type="project" value="UniProtKB-SubCell"/>
</dbReference>
<dbReference type="PANTHER" id="PTHR30386">
    <property type="entry name" value="MEMBRANE FUSION SUBUNIT OF EMRAB-TOLC MULTIDRUG EFFLUX PUMP"/>
    <property type="match status" value="1"/>
</dbReference>
<keyword evidence="10" id="KW-0175">Coiled coil</keyword>
<evidence type="ECO:0000256" key="5">
    <source>
        <dbReference type="ARBA" id="ARBA00022519"/>
    </source>
</evidence>
<keyword evidence="8 9" id="KW-0472">Membrane</keyword>
<reference evidence="13" key="1">
    <citation type="submission" date="2021-03" db="EMBL/GenBank/DDBJ databases">
        <title>Roseibium sp. CAU 1637 isolated from Incheon.</title>
        <authorList>
            <person name="Kim W."/>
        </authorList>
    </citation>
    <scope>NUCLEOTIDE SEQUENCE</scope>
    <source>
        <strain evidence="13">CAU 1637</strain>
    </source>
</reference>
<organism evidence="13 14">
    <name type="scientific">Roseibium limicola</name>
    <dbReference type="NCBI Taxonomy" id="2816037"/>
    <lineage>
        <taxon>Bacteria</taxon>
        <taxon>Pseudomonadati</taxon>
        <taxon>Pseudomonadota</taxon>
        <taxon>Alphaproteobacteria</taxon>
        <taxon>Hyphomicrobiales</taxon>
        <taxon>Stappiaceae</taxon>
        <taxon>Roseibium</taxon>
    </lineage>
</organism>
<proteinExistence type="inferred from homology"/>
<evidence type="ECO:0000259" key="12">
    <source>
        <dbReference type="Pfam" id="PF26002"/>
    </source>
</evidence>
<dbReference type="EMBL" id="JAFLNF010000007">
    <property type="protein sequence ID" value="MBO0346807.1"/>
    <property type="molecule type" value="Genomic_DNA"/>
</dbReference>
<feature type="coiled-coil region" evidence="10">
    <location>
        <begin position="277"/>
        <end position="319"/>
    </location>
</feature>
<evidence type="ECO:0000256" key="9">
    <source>
        <dbReference type="RuleBase" id="RU365093"/>
    </source>
</evidence>
<evidence type="ECO:0000256" key="2">
    <source>
        <dbReference type="ARBA" id="ARBA00009477"/>
    </source>
</evidence>
<evidence type="ECO:0000256" key="4">
    <source>
        <dbReference type="ARBA" id="ARBA00022475"/>
    </source>
</evidence>
<feature type="transmembrane region" description="Helical" evidence="9">
    <location>
        <begin position="56"/>
        <end position="80"/>
    </location>
</feature>
<evidence type="ECO:0000256" key="6">
    <source>
        <dbReference type="ARBA" id="ARBA00022692"/>
    </source>
</evidence>
<comment type="similarity">
    <text evidence="2 9">Belongs to the membrane fusion protein (MFP) (TC 8.A.1) family.</text>
</comment>
<comment type="subcellular location">
    <subcellularLocation>
        <location evidence="1 9">Cell inner membrane</location>
        <topology evidence="1 9">Single-pass membrane protein</topology>
    </subcellularLocation>
</comment>
<keyword evidence="3 9" id="KW-0813">Transport</keyword>
<dbReference type="InterPro" id="IPR010129">
    <property type="entry name" value="T1SS_HlyD"/>
</dbReference>
<dbReference type="NCBIfam" id="TIGR01843">
    <property type="entry name" value="type_I_hlyD"/>
    <property type="match status" value="1"/>
</dbReference>
<evidence type="ECO:0000313" key="14">
    <source>
        <dbReference type="Proteomes" id="UP000664779"/>
    </source>
</evidence>
<keyword evidence="14" id="KW-1185">Reference proteome</keyword>
<sequence>MKVEESRIMSQNLGQAASSIQPVKQIEAKATKVKHGEVLAENVTQSSADIKPPPSVIARTVIIGLVIVGLTFVGAGVWAATAPLASAVTAHGTLVVVGRQRTVQHLEGGIVAALHVKEGMRVEAGDVLLSLDPTSAQSMVERLQSQVDTQLAIRDRLHAELFGREKIIFDPNLINRKDLSGPATAMQVQEQEFSERQKTLQGTVDVLQQRIEQLGSSIDGMEAQKVSKKSQVELIGEESISLEKLLDKGLARRSSLLALQREAASLAGDVGEIDAEIARSREQIGEARLQIIQAKQEMREKIVSQLADTESRLVDLLQQLVVADDVLKRVDILAPISGIIQELNINTVGGVVTPREPLMEIAPDAGELLVEAQVSPLDIDKISLGQEAEVRFSALDLRTTPSIFGTVTTTSGDRIVDQYGRNAPYYRVQVATTAKELKKLGDQKLQAGMPAEVLIKTKDRTLLNYFMKPLTDAMSRGMREE</sequence>
<dbReference type="GO" id="GO:0015031">
    <property type="term" value="P:protein transport"/>
    <property type="evidence" value="ECO:0007669"/>
    <property type="project" value="InterPro"/>
</dbReference>
<dbReference type="PRINTS" id="PR01490">
    <property type="entry name" value="RTXTOXIND"/>
</dbReference>
<dbReference type="Gene3D" id="2.40.30.170">
    <property type="match status" value="1"/>
</dbReference>
<gene>
    <name evidence="13" type="ORF">J0X15_16390</name>
</gene>
<evidence type="ECO:0000256" key="3">
    <source>
        <dbReference type="ARBA" id="ARBA00022448"/>
    </source>
</evidence>
<dbReference type="InterPro" id="IPR058982">
    <property type="entry name" value="Beta-barrel_AprE"/>
</dbReference>
<evidence type="ECO:0000313" key="13">
    <source>
        <dbReference type="EMBL" id="MBO0346807.1"/>
    </source>
</evidence>
<dbReference type="InterPro" id="IPR058781">
    <property type="entry name" value="HH_AprE-like"/>
</dbReference>
<dbReference type="Proteomes" id="UP000664779">
    <property type="component" value="Unassembled WGS sequence"/>
</dbReference>
<keyword evidence="7 9" id="KW-1133">Transmembrane helix</keyword>
<dbReference type="Pfam" id="PF26002">
    <property type="entry name" value="Beta-barrel_AprE"/>
    <property type="match status" value="1"/>
</dbReference>
<evidence type="ECO:0000256" key="10">
    <source>
        <dbReference type="SAM" id="Coils"/>
    </source>
</evidence>